<organism evidence="2 3">
    <name type="scientific">Prosthecobacter vanneervenii</name>
    <dbReference type="NCBI Taxonomy" id="48466"/>
    <lineage>
        <taxon>Bacteria</taxon>
        <taxon>Pseudomonadati</taxon>
        <taxon>Verrucomicrobiota</taxon>
        <taxon>Verrucomicrobiia</taxon>
        <taxon>Verrucomicrobiales</taxon>
        <taxon>Verrucomicrobiaceae</taxon>
        <taxon>Prosthecobacter</taxon>
    </lineage>
</organism>
<comment type="caution">
    <text evidence="2">The sequence shown here is derived from an EMBL/GenBank/DDBJ whole genome shotgun (WGS) entry which is preliminary data.</text>
</comment>
<reference evidence="2 3" key="1">
    <citation type="submission" date="2020-08" db="EMBL/GenBank/DDBJ databases">
        <title>Genomic Encyclopedia of Type Strains, Phase IV (KMG-IV): sequencing the most valuable type-strain genomes for metagenomic binning, comparative biology and taxonomic classification.</title>
        <authorList>
            <person name="Goeker M."/>
        </authorList>
    </citation>
    <scope>NUCLEOTIDE SEQUENCE [LARGE SCALE GENOMIC DNA]</scope>
    <source>
        <strain evidence="2 3">DSM 12252</strain>
    </source>
</reference>
<keyword evidence="1" id="KW-0812">Transmembrane</keyword>
<feature type="transmembrane region" description="Helical" evidence="1">
    <location>
        <begin position="73"/>
        <end position="93"/>
    </location>
</feature>
<keyword evidence="1" id="KW-1133">Transmembrane helix</keyword>
<feature type="transmembrane region" description="Helical" evidence="1">
    <location>
        <begin position="12"/>
        <end position="31"/>
    </location>
</feature>
<keyword evidence="3" id="KW-1185">Reference proteome</keyword>
<dbReference type="RefSeq" id="WP_184344232.1">
    <property type="nucleotide sequence ID" value="NZ_JACHIG010000017.1"/>
</dbReference>
<evidence type="ECO:0000256" key="1">
    <source>
        <dbReference type="SAM" id="Phobius"/>
    </source>
</evidence>
<gene>
    <name evidence="2" type="ORF">HNQ65_005043</name>
</gene>
<name>A0A7W8DMM8_9BACT</name>
<evidence type="ECO:0000313" key="2">
    <source>
        <dbReference type="EMBL" id="MBB5035432.1"/>
    </source>
</evidence>
<evidence type="ECO:0000313" key="3">
    <source>
        <dbReference type="Proteomes" id="UP000590740"/>
    </source>
</evidence>
<dbReference type="AlphaFoldDB" id="A0A7W8DMM8"/>
<protein>
    <submittedName>
        <fullName evidence="2">Uncharacterized protein</fullName>
    </submittedName>
</protein>
<dbReference type="EMBL" id="JACHIG010000017">
    <property type="protein sequence ID" value="MBB5035432.1"/>
    <property type="molecule type" value="Genomic_DNA"/>
</dbReference>
<accession>A0A7W8DMM8</accession>
<proteinExistence type="predicted"/>
<feature type="transmembrane region" description="Helical" evidence="1">
    <location>
        <begin position="43"/>
        <end position="61"/>
    </location>
</feature>
<keyword evidence="1" id="KW-0472">Membrane</keyword>
<sequence length="99" mass="11703">MKLNADMKFDPKVRVLLWSGVVIQFLLWVLQGPMYPSIECWHGFLYGSIAYWSIAVLVLLRRPWSLTRWDVRYLRYGLIIITVICVNLAPAVWHWRIGL</sequence>
<dbReference type="Proteomes" id="UP000590740">
    <property type="component" value="Unassembled WGS sequence"/>
</dbReference>